<dbReference type="SUPFAM" id="SSF53474">
    <property type="entry name" value="alpha/beta-Hydrolases"/>
    <property type="match status" value="1"/>
</dbReference>
<feature type="domain" description="AB hydrolase-1" evidence="1">
    <location>
        <begin position="4"/>
        <end position="233"/>
    </location>
</feature>
<dbReference type="Pfam" id="PF12697">
    <property type="entry name" value="Abhydrolase_6"/>
    <property type="match status" value="1"/>
</dbReference>
<dbReference type="PANTHER" id="PTHR37017">
    <property type="entry name" value="AB HYDROLASE-1 DOMAIN-CONTAINING PROTEIN-RELATED"/>
    <property type="match status" value="1"/>
</dbReference>
<dbReference type="Gene3D" id="3.40.50.1820">
    <property type="entry name" value="alpha/beta hydrolase"/>
    <property type="match status" value="1"/>
</dbReference>
<dbReference type="AlphaFoldDB" id="A0A132EBG5"/>
<name>A0A132EBG5_9BURK</name>
<evidence type="ECO:0000259" key="1">
    <source>
        <dbReference type="Pfam" id="PF12697"/>
    </source>
</evidence>
<dbReference type="PANTHER" id="PTHR37017:SF11">
    <property type="entry name" value="ESTERASE_LIPASE_THIOESTERASE DOMAIN-CONTAINING PROTEIN"/>
    <property type="match status" value="1"/>
</dbReference>
<dbReference type="EMBL" id="LPJR01000071">
    <property type="protein sequence ID" value="KWF22115.1"/>
    <property type="molecule type" value="Genomic_DNA"/>
</dbReference>
<accession>A0A132EBG5</accession>
<protein>
    <submittedName>
        <fullName evidence="2">Salicylate esterase</fullName>
    </submittedName>
</protein>
<proteinExistence type="predicted"/>
<dbReference type="InterPro" id="IPR000073">
    <property type="entry name" value="AB_hydrolase_1"/>
</dbReference>
<dbReference type="RefSeq" id="WP_060245909.1">
    <property type="nucleotide sequence ID" value="NZ_LPJR01000071.1"/>
</dbReference>
<organism evidence="2 3">
    <name type="scientific">Burkholderia pseudomultivorans</name>
    <dbReference type="NCBI Taxonomy" id="1207504"/>
    <lineage>
        <taxon>Bacteria</taxon>
        <taxon>Pseudomonadati</taxon>
        <taxon>Pseudomonadota</taxon>
        <taxon>Betaproteobacteria</taxon>
        <taxon>Burkholderiales</taxon>
        <taxon>Burkholderiaceae</taxon>
        <taxon>Burkholderia</taxon>
        <taxon>Burkholderia cepacia complex</taxon>
    </lineage>
</organism>
<sequence length="241" mass="27272">MMKFVLVHGSWHDGPTWNAVIRELNALGHEAHAPTIAGHGDGVPKDVDHARCTQSVVDYIRERELRDFVLVGHSYGGTIIAKVAEAVSERIRRLVFWNAFVPQHGNALLDEVPPHYRALFSQLAAESSDNTVTMPWPVWRDAFMNDADEDTARAAYRQLSSEPFQPFADKLDLEKFYALQVPKSYLNCQEDTALPQGEWGWHPRMSNRLGLFRLVQMHGGHEVMFTDPEGLARKLVEAGRD</sequence>
<dbReference type="InterPro" id="IPR052897">
    <property type="entry name" value="Sec-Metab_Biosynth_Hydrolase"/>
</dbReference>
<dbReference type="Proteomes" id="UP000062912">
    <property type="component" value="Unassembled WGS sequence"/>
</dbReference>
<dbReference type="InterPro" id="IPR029058">
    <property type="entry name" value="AB_hydrolase_fold"/>
</dbReference>
<dbReference type="OrthoDB" id="9112061at2"/>
<reference evidence="2 3" key="1">
    <citation type="submission" date="2015-11" db="EMBL/GenBank/DDBJ databases">
        <title>Expanding the genomic diversity of Burkholderia species for the development of highly accurate diagnostics.</title>
        <authorList>
            <person name="Sahl J."/>
            <person name="Keim P."/>
            <person name="Wagner D."/>
        </authorList>
    </citation>
    <scope>NUCLEOTIDE SEQUENCE [LARGE SCALE GENOMIC DNA]</scope>
    <source>
        <strain evidence="2 3">MSMB368WGS</strain>
    </source>
</reference>
<comment type="caution">
    <text evidence="2">The sequence shown here is derived from an EMBL/GenBank/DDBJ whole genome shotgun (WGS) entry which is preliminary data.</text>
</comment>
<evidence type="ECO:0000313" key="3">
    <source>
        <dbReference type="Proteomes" id="UP000062912"/>
    </source>
</evidence>
<evidence type="ECO:0000313" key="2">
    <source>
        <dbReference type="EMBL" id="KWF22115.1"/>
    </source>
</evidence>
<gene>
    <name evidence="2" type="ORF">WT56_27435</name>
</gene>